<protein>
    <submittedName>
        <fullName evidence="1 2">Uncharacterized protein</fullName>
    </submittedName>
</protein>
<keyword evidence="3" id="KW-1185">Reference proteome</keyword>
<accession>A0A2K2CQ39</accession>
<dbReference type="Proteomes" id="UP000008810">
    <property type="component" value="Chromosome 4"/>
</dbReference>
<reference evidence="2" key="3">
    <citation type="submission" date="2018-08" db="UniProtKB">
        <authorList>
            <consortium name="EnsemblPlants"/>
        </authorList>
    </citation>
    <scope>IDENTIFICATION</scope>
    <source>
        <strain evidence="2">cv. Bd21</strain>
    </source>
</reference>
<dbReference type="Gramene" id="PNT64140">
    <property type="protein sequence ID" value="PNT64140"/>
    <property type="gene ID" value="BRADI_4g24933v3"/>
</dbReference>
<reference evidence="1" key="2">
    <citation type="submission" date="2017-06" db="EMBL/GenBank/DDBJ databases">
        <title>WGS assembly of Brachypodium distachyon.</title>
        <authorList>
            <consortium name="The International Brachypodium Initiative"/>
            <person name="Lucas S."/>
            <person name="Harmon-Smith M."/>
            <person name="Lail K."/>
            <person name="Tice H."/>
            <person name="Grimwood J."/>
            <person name="Bruce D."/>
            <person name="Barry K."/>
            <person name="Shu S."/>
            <person name="Lindquist E."/>
            <person name="Wang M."/>
            <person name="Pitluck S."/>
            <person name="Vogel J.P."/>
            <person name="Garvin D.F."/>
            <person name="Mockler T.C."/>
            <person name="Schmutz J."/>
            <person name="Rokhsar D."/>
            <person name="Bevan M.W."/>
        </authorList>
    </citation>
    <scope>NUCLEOTIDE SEQUENCE</scope>
    <source>
        <strain evidence="1">Bd21</strain>
    </source>
</reference>
<name>A0A2K2CQ39_BRADI</name>
<evidence type="ECO:0000313" key="1">
    <source>
        <dbReference type="EMBL" id="PNT64140.1"/>
    </source>
</evidence>
<evidence type="ECO:0000313" key="3">
    <source>
        <dbReference type="Proteomes" id="UP000008810"/>
    </source>
</evidence>
<gene>
    <name evidence="1" type="ORF">BRADI_4g24933v3</name>
</gene>
<evidence type="ECO:0000313" key="2">
    <source>
        <dbReference type="EnsemblPlants" id="PNT64140"/>
    </source>
</evidence>
<dbReference type="InParanoid" id="A0A2K2CQ39"/>
<dbReference type="EnsemblPlants" id="PNT64140">
    <property type="protein sequence ID" value="PNT64140"/>
    <property type="gene ID" value="BRADI_4g24933v3"/>
</dbReference>
<dbReference type="AlphaFoldDB" id="A0A2K2CQ39"/>
<reference evidence="1 2" key="1">
    <citation type="journal article" date="2010" name="Nature">
        <title>Genome sequencing and analysis of the model grass Brachypodium distachyon.</title>
        <authorList>
            <consortium name="International Brachypodium Initiative"/>
        </authorList>
    </citation>
    <scope>NUCLEOTIDE SEQUENCE [LARGE SCALE GENOMIC DNA]</scope>
    <source>
        <strain evidence="1 2">Bd21</strain>
    </source>
</reference>
<sequence>MGAGQRAESELRLSLPLAPPPPLPFLYLPNPTTKPRRCRPAGSRLIGRRAVNRRILAPIDRSIPAASLRPVLCSVVDISALPARPALLALFLKRHEQHGRRHRRGGLWRGLGEGERRGGQWGWREVTGRRWGEAVQESDGNFGKTTQKPDPV</sequence>
<dbReference type="EMBL" id="CM000883">
    <property type="protein sequence ID" value="PNT64140.1"/>
    <property type="molecule type" value="Genomic_DNA"/>
</dbReference>
<organism evidence="1">
    <name type="scientific">Brachypodium distachyon</name>
    <name type="common">Purple false brome</name>
    <name type="synonym">Trachynia distachya</name>
    <dbReference type="NCBI Taxonomy" id="15368"/>
    <lineage>
        <taxon>Eukaryota</taxon>
        <taxon>Viridiplantae</taxon>
        <taxon>Streptophyta</taxon>
        <taxon>Embryophyta</taxon>
        <taxon>Tracheophyta</taxon>
        <taxon>Spermatophyta</taxon>
        <taxon>Magnoliopsida</taxon>
        <taxon>Liliopsida</taxon>
        <taxon>Poales</taxon>
        <taxon>Poaceae</taxon>
        <taxon>BOP clade</taxon>
        <taxon>Pooideae</taxon>
        <taxon>Stipodae</taxon>
        <taxon>Brachypodieae</taxon>
        <taxon>Brachypodium</taxon>
    </lineage>
</organism>
<proteinExistence type="predicted"/>